<proteinExistence type="predicted"/>
<dbReference type="EMBL" id="FONV01000004">
    <property type="protein sequence ID" value="SFE94430.1"/>
    <property type="molecule type" value="Genomic_DNA"/>
</dbReference>
<dbReference type="PROSITE" id="PS51677">
    <property type="entry name" value="NODB"/>
    <property type="match status" value="1"/>
</dbReference>
<dbReference type="InterPro" id="IPR011330">
    <property type="entry name" value="Glyco_hydro/deAcase_b/a-brl"/>
</dbReference>
<keyword evidence="4" id="KW-1185">Reference proteome</keyword>
<dbReference type="SUPFAM" id="SSF88713">
    <property type="entry name" value="Glycoside hydrolase/deacetylase"/>
    <property type="match status" value="1"/>
</dbReference>
<feature type="region of interest" description="Disordered" evidence="1">
    <location>
        <begin position="388"/>
        <end position="421"/>
    </location>
</feature>
<dbReference type="Pfam" id="PF01522">
    <property type="entry name" value="Polysacc_deac_1"/>
    <property type="match status" value="1"/>
</dbReference>
<feature type="compositionally biased region" description="Basic and acidic residues" evidence="1">
    <location>
        <begin position="159"/>
        <end position="169"/>
    </location>
</feature>
<organism evidence="3 4">
    <name type="scientific">Actinoplanes philippinensis</name>
    <dbReference type="NCBI Taxonomy" id="35752"/>
    <lineage>
        <taxon>Bacteria</taxon>
        <taxon>Bacillati</taxon>
        <taxon>Actinomycetota</taxon>
        <taxon>Actinomycetes</taxon>
        <taxon>Micromonosporales</taxon>
        <taxon>Micromonosporaceae</taxon>
        <taxon>Actinoplanes</taxon>
    </lineage>
</organism>
<dbReference type="GO" id="GO:0005975">
    <property type="term" value="P:carbohydrate metabolic process"/>
    <property type="evidence" value="ECO:0007669"/>
    <property type="project" value="InterPro"/>
</dbReference>
<name>A0A1I2EQD3_9ACTN</name>
<evidence type="ECO:0000313" key="4">
    <source>
        <dbReference type="Proteomes" id="UP000199645"/>
    </source>
</evidence>
<dbReference type="GO" id="GO:0016810">
    <property type="term" value="F:hydrolase activity, acting on carbon-nitrogen (but not peptide) bonds"/>
    <property type="evidence" value="ECO:0007669"/>
    <property type="project" value="InterPro"/>
</dbReference>
<dbReference type="CDD" id="cd10917">
    <property type="entry name" value="CE4_NodB_like_6s_7s"/>
    <property type="match status" value="1"/>
</dbReference>
<dbReference type="InterPro" id="IPR050248">
    <property type="entry name" value="Polysacc_deacetylase_ArnD"/>
</dbReference>
<evidence type="ECO:0000259" key="2">
    <source>
        <dbReference type="PROSITE" id="PS51677"/>
    </source>
</evidence>
<feature type="compositionally biased region" description="Polar residues" evidence="1">
    <location>
        <begin position="396"/>
        <end position="407"/>
    </location>
</feature>
<dbReference type="STRING" id="35752.SAMN05421541_104610"/>
<dbReference type="AlphaFoldDB" id="A0A1I2EQD3"/>
<feature type="compositionally biased region" description="Low complexity" evidence="1">
    <location>
        <begin position="212"/>
        <end position="225"/>
    </location>
</feature>
<accession>A0A1I2EQD3</accession>
<dbReference type="Proteomes" id="UP000199645">
    <property type="component" value="Unassembled WGS sequence"/>
</dbReference>
<dbReference type="InterPro" id="IPR002509">
    <property type="entry name" value="NODB_dom"/>
</dbReference>
<evidence type="ECO:0000313" key="3">
    <source>
        <dbReference type="EMBL" id="SFE94430.1"/>
    </source>
</evidence>
<reference evidence="3 4" key="1">
    <citation type="submission" date="2016-10" db="EMBL/GenBank/DDBJ databases">
        <authorList>
            <person name="de Groot N.N."/>
        </authorList>
    </citation>
    <scope>NUCLEOTIDE SEQUENCE [LARGE SCALE GENOMIC DNA]</scope>
    <source>
        <strain evidence="3 4">DSM 43019</strain>
    </source>
</reference>
<feature type="compositionally biased region" description="Acidic residues" evidence="1">
    <location>
        <begin position="115"/>
        <end position="132"/>
    </location>
</feature>
<gene>
    <name evidence="3" type="ORF">SAMN05421541_104610</name>
</gene>
<protein>
    <submittedName>
        <fullName evidence="3">Peptidoglycan/xylan/chitin deacetylase, PgdA/CDA1 family</fullName>
    </submittedName>
</protein>
<sequence length="628" mass="64315">MTTDLTVGATIPPMNADKPTPTSQGSTPAEPADVDESAEPTVALTEPGDGEPTVTLPAGETAEPTADLSAATPGAATPEPSAPEAGNPEEDGSEATVTLPAGDGDEKTVVVSETEVVEEAATETLEGAEDDEKTVVVSAGQAAPEETDEKTVLVSGGEAAEKDGERPAEENGEAAAGETDEKTVFVADGKAAEENGEATAGEDDEKTVFVSAAGVAAAAAAAAAADESEPTTVISAGADPTVALPRPRLSPDAQVSLPAGRVSPPAPESKVALPLPPRPPAEPTVALPLSPRPPAEPTVALPPPPEPAPQPTSESTVALPRVPAPRSAPTVAPPPSEPTIAIPPARVAPVVVPPGKKPVSRRGLLRAIPAAAGVALIGGTIAALARRGEPEAAQKPNVQVSEPQPGQSAAPKPTTPHPTTPVMTVPVHTLKDFRKVVPGDPFPADAIALTIDDGPHPVWTPQILRLLEKHHVPALFCMIGNQVLGHEATAKDVAADGHQIANHTWSHPIDVADLPLNKMRKEIHRAQDKIYSTTGYAPSLFRAPGGAWSKGLSETVSQSGVIPMDWTNDPRDWAQPGVAQITNRMLAARPGQILLCHDGGGDRSQTLASLKTVIPALQAQGLKFVALR</sequence>
<dbReference type="PANTHER" id="PTHR10587">
    <property type="entry name" value="GLYCOSYL TRANSFERASE-RELATED"/>
    <property type="match status" value="1"/>
</dbReference>
<dbReference type="Gene3D" id="3.20.20.370">
    <property type="entry name" value="Glycoside hydrolase/deacetylase"/>
    <property type="match status" value="1"/>
</dbReference>
<feature type="region of interest" description="Disordered" evidence="1">
    <location>
        <begin position="1"/>
        <end position="340"/>
    </location>
</feature>
<evidence type="ECO:0000256" key="1">
    <source>
        <dbReference type="SAM" id="MobiDB-lite"/>
    </source>
</evidence>
<feature type="compositionally biased region" description="Pro residues" evidence="1">
    <location>
        <begin position="290"/>
        <end position="310"/>
    </location>
</feature>
<feature type="domain" description="NodB homology" evidence="2">
    <location>
        <begin position="445"/>
        <end position="625"/>
    </location>
</feature>
<feature type="compositionally biased region" description="Acidic residues" evidence="1">
    <location>
        <begin position="194"/>
        <end position="205"/>
    </location>
</feature>